<organism evidence="2">
    <name type="scientific">marine metagenome</name>
    <dbReference type="NCBI Taxonomy" id="408172"/>
    <lineage>
        <taxon>unclassified sequences</taxon>
        <taxon>metagenomes</taxon>
        <taxon>ecological metagenomes</taxon>
    </lineage>
</organism>
<feature type="region of interest" description="Disordered" evidence="1">
    <location>
        <begin position="36"/>
        <end position="57"/>
    </location>
</feature>
<name>A0A382JJ92_9ZZZZ</name>
<accession>A0A382JJ92</accession>
<dbReference type="AlphaFoldDB" id="A0A382JJ92"/>
<reference evidence="2" key="1">
    <citation type="submission" date="2018-05" db="EMBL/GenBank/DDBJ databases">
        <authorList>
            <person name="Lanie J.A."/>
            <person name="Ng W.-L."/>
            <person name="Kazmierczak K.M."/>
            <person name="Andrzejewski T.M."/>
            <person name="Davidsen T.M."/>
            <person name="Wayne K.J."/>
            <person name="Tettelin H."/>
            <person name="Glass J.I."/>
            <person name="Rusch D."/>
            <person name="Podicherti R."/>
            <person name="Tsui H.-C.T."/>
            <person name="Winkler M.E."/>
        </authorList>
    </citation>
    <scope>NUCLEOTIDE SEQUENCE</scope>
</reference>
<protein>
    <submittedName>
        <fullName evidence="2">Uncharacterized protein</fullName>
    </submittedName>
</protein>
<feature type="non-terminal residue" evidence="2">
    <location>
        <position position="57"/>
    </location>
</feature>
<sequence>VPIDNLAGGGIPYSVVLGNMPQCYFQIFATERSTQDPGVEIQHHHSPRSGAFPIQNV</sequence>
<evidence type="ECO:0000256" key="1">
    <source>
        <dbReference type="SAM" id="MobiDB-lite"/>
    </source>
</evidence>
<feature type="non-terminal residue" evidence="2">
    <location>
        <position position="1"/>
    </location>
</feature>
<proteinExistence type="predicted"/>
<evidence type="ECO:0000313" key="2">
    <source>
        <dbReference type="EMBL" id="SVC11243.1"/>
    </source>
</evidence>
<dbReference type="EMBL" id="UINC01074244">
    <property type="protein sequence ID" value="SVC11243.1"/>
    <property type="molecule type" value="Genomic_DNA"/>
</dbReference>
<gene>
    <name evidence="2" type="ORF">METZ01_LOCUS264097</name>
</gene>